<dbReference type="AlphaFoldDB" id="A0A382NPA3"/>
<keyword evidence="1" id="KW-0472">Membrane</keyword>
<gene>
    <name evidence="2" type="ORF">METZ01_LOCUS314416</name>
</gene>
<proteinExistence type="predicted"/>
<accession>A0A382NPA3</accession>
<keyword evidence="1" id="KW-1133">Transmembrane helix</keyword>
<feature type="non-terminal residue" evidence="2">
    <location>
        <position position="1"/>
    </location>
</feature>
<organism evidence="2">
    <name type="scientific">marine metagenome</name>
    <dbReference type="NCBI Taxonomy" id="408172"/>
    <lineage>
        <taxon>unclassified sequences</taxon>
        <taxon>metagenomes</taxon>
        <taxon>ecological metagenomes</taxon>
    </lineage>
</organism>
<dbReference type="EMBL" id="UINC01101048">
    <property type="protein sequence ID" value="SVC61562.1"/>
    <property type="molecule type" value="Genomic_DNA"/>
</dbReference>
<evidence type="ECO:0000256" key="1">
    <source>
        <dbReference type="SAM" id="Phobius"/>
    </source>
</evidence>
<name>A0A382NPA3_9ZZZZ</name>
<protein>
    <submittedName>
        <fullName evidence="2">Uncharacterized protein</fullName>
    </submittedName>
</protein>
<feature type="transmembrane region" description="Helical" evidence="1">
    <location>
        <begin position="20"/>
        <end position="42"/>
    </location>
</feature>
<keyword evidence="1" id="KW-0812">Transmembrane</keyword>
<reference evidence="2" key="1">
    <citation type="submission" date="2018-05" db="EMBL/GenBank/DDBJ databases">
        <authorList>
            <person name="Lanie J.A."/>
            <person name="Ng W.-L."/>
            <person name="Kazmierczak K.M."/>
            <person name="Andrzejewski T.M."/>
            <person name="Davidsen T.M."/>
            <person name="Wayne K.J."/>
            <person name="Tettelin H."/>
            <person name="Glass J.I."/>
            <person name="Rusch D."/>
            <person name="Podicherti R."/>
            <person name="Tsui H.-C.T."/>
            <person name="Winkler M.E."/>
        </authorList>
    </citation>
    <scope>NUCLEOTIDE SEQUENCE</scope>
</reference>
<evidence type="ECO:0000313" key="2">
    <source>
        <dbReference type="EMBL" id="SVC61562.1"/>
    </source>
</evidence>
<sequence length="45" mass="4561">EIILGTPLFGVSIVGNLIGLVGQFGANGFAGLIAMLILVGLYNKS</sequence>